<dbReference type="EMBL" id="CM000881">
    <property type="protein sequence ID" value="KQK07132.1"/>
    <property type="molecule type" value="Genomic_DNA"/>
</dbReference>
<reference evidence="2" key="2">
    <citation type="submission" date="2017-06" db="EMBL/GenBank/DDBJ databases">
        <title>WGS assembly of Brachypodium distachyon.</title>
        <authorList>
            <consortium name="The International Brachypodium Initiative"/>
            <person name="Lucas S."/>
            <person name="Harmon-Smith M."/>
            <person name="Lail K."/>
            <person name="Tice H."/>
            <person name="Grimwood J."/>
            <person name="Bruce D."/>
            <person name="Barry K."/>
            <person name="Shu S."/>
            <person name="Lindquist E."/>
            <person name="Wang M."/>
            <person name="Pitluck S."/>
            <person name="Vogel J.P."/>
            <person name="Garvin D.F."/>
            <person name="Mockler T.C."/>
            <person name="Schmutz J."/>
            <person name="Rokhsar D."/>
            <person name="Bevan M.W."/>
        </authorList>
    </citation>
    <scope>NUCLEOTIDE SEQUENCE</scope>
    <source>
        <strain evidence="2">Bd21</strain>
    </source>
</reference>
<organism evidence="2">
    <name type="scientific">Brachypodium distachyon</name>
    <name type="common">Purple false brome</name>
    <name type="synonym">Trachynia distachya</name>
    <dbReference type="NCBI Taxonomy" id="15368"/>
    <lineage>
        <taxon>Eukaryota</taxon>
        <taxon>Viridiplantae</taxon>
        <taxon>Streptophyta</taxon>
        <taxon>Embryophyta</taxon>
        <taxon>Tracheophyta</taxon>
        <taxon>Spermatophyta</taxon>
        <taxon>Magnoliopsida</taxon>
        <taxon>Liliopsida</taxon>
        <taxon>Poales</taxon>
        <taxon>Poaceae</taxon>
        <taxon>BOP clade</taxon>
        <taxon>Pooideae</taxon>
        <taxon>Stipodae</taxon>
        <taxon>Brachypodieae</taxon>
        <taxon>Brachypodium</taxon>
    </lineage>
</organism>
<gene>
    <name evidence="2" type="ORF">BRADI_2g33275v3</name>
</gene>
<dbReference type="EnsemblPlants" id="KQK07132">
    <property type="protein sequence ID" value="KQK07132"/>
    <property type="gene ID" value="BRADI_2g33275v3"/>
</dbReference>
<dbReference type="Gramene" id="KQK07132">
    <property type="protein sequence ID" value="KQK07132"/>
    <property type="gene ID" value="BRADI_2g33275v3"/>
</dbReference>
<dbReference type="Proteomes" id="UP000008810">
    <property type="component" value="Chromosome 2"/>
</dbReference>
<feature type="compositionally biased region" description="Basic and acidic residues" evidence="1">
    <location>
        <begin position="1"/>
        <end position="11"/>
    </location>
</feature>
<sequence>MATPDLEEKGTSLEPSGESTSVSPGASTAMDSLPELPTAAKPCELVG</sequence>
<name>A0A0Q3J329_BRADI</name>
<reference evidence="3" key="3">
    <citation type="submission" date="2018-08" db="UniProtKB">
        <authorList>
            <consortium name="EnsemblPlants"/>
        </authorList>
    </citation>
    <scope>IDENTIFICATION</scope>
    <source>
        <strain evidence="3">cv. Bd21</strain>
    </source>
</reference>
<evidence type="ECO:0000313" key="2">
    <source>
        <dbReference type="EMBL" id="KQK07132.1"/>
    </source>
</evidence>
<proteinExistence type="predicted"/>
<feature type="compositionally biased region" description="Polar residues" evidence="1">
    <location>
        <begin position="13"/>
        <end position="30"/>
    </location>
</feature>
<reference evidence="2 3" key="1">
    <citation type="journal article" date="2010" name="Nature">
        <title>Genome sequencing and analysis of the model grass Brachypodium distachyon.</title>
        <authorList>
            <consortium name="International Brachypodium Initiative"/>
        </authorList>
    </citation>
    <scope>NUCLEOTIDE SEQUENCE [LARGE SCALE GENOMIC DNA]</scope>
    <source>
        <strain evidence="2 3">Bd21</strain>
    </source>
</reference>
<dbReference type="AlphaFoldDB" id="A0A0Q3J329"/>
<dbReference type="InParanoid" id="A0A0Q3J329"/>
<evidence type="ECO:0000256" key="1">
    <source>
        <dbReference type="SAM" id="MobiDB-lite"/>
    </source>
</evidence>
<evidence type="ECO:0000313" key="3">
    <source>
        <dbReference type="EnsemblPlants" id="KQK07132"/>
    </source>
</evidence>
<evidence type="ECO:0000313" key="4">
    <source>
        <dbReference type="Proteomes" id="UP000008810"/>
    </source>
</evidence>
<keyword evidence="4" id="KW-1185">Reference proteome</keyword>
<accession>A0A0Q3J329</accession>
<feature type="region of interest" description="Disordered" evidence="1">
    <location>
        <begin position="1"/>
        <end position="47"/>
    </location>
</feature>
<protein>
    <submittedName>
        <fullName evidence="2 3">Uncharacterized protein</fullName>
    </submittedName>
</protein>